<keyword evidence="3" id="KW-1185">Reference proteome</keyword>
<name>A0AAU9J5N9_9CILI</name>
<feature type="transmembrane region" description="Helical" evidence="1">
    <location>
        <begin position="17"/>
        <end position="38"/>
    </location>
</feature>
<organism evidence="2 3">
    <name type="scientific">Blepharisma stoltei</name>
    <dbReference type="NCBI Taxonomy" id="1481888"/>
    <lineage>
        <taxon>Eukaryota</taxon>
        <taxon>Sar</taxon>
        <taxon>Alveolata</taxon>
        <taxon>Ciliophora</taxon>
        <taxon>Postciliodesmatophora</taxon>
        <taxon>Heterotrichea</taxon>
        <taxon>Heterotrichida</taxon>
        <taxon>Blepharismidae</taxon>
        <taxon>Blepharisma</taxon>
    </lineage>
</organism>
<dbReference type="EMBL" id="CAJZBQ010000030">
    <property type="protein sequence ID" value="CAG9322251.1"/>
    <property type="molecule type" value="Genomic_DNA"/>
</dbReference>
<keyword evidence="1" id="KW-0472">Membrane</keyword>
<keyword evidence="1" id="KW-1133">Transmembrane helix</keyword>
<comment type="caution">
    <text evidence="2">The sequence shown here is derived from an EMBL/GenBank/DDBJ whole genome shotgun (WGS) entry which is preliminary data.</text>
</comment>
<keyword evidence="1" id="KW-0812">Transmembrane</keyword>
<evidence type="ECO:0000313" key="2">
    <source>
        <dbReference type="EMBL" id="CAG9322251.1"/>
    </source>
</evidence>
<evidence type="ECO:0000313" key="3">
    <source>
        <dbReference type="Proteomes" id="UP001162131"/>
    </source>
</evidence>
<sequence>MENKGNSDELVLQEKPLFMWIVSGIMCFCAIIFLIYYFAGSNAWWKLIIMGGFFVESMFYLYIAKIEKLVLKSSSSETSYMTEIWFLGFRRTHHFQIGQITKVKLKESGRSNYCFYLDLYLVDGRCFSIFKSGLKARVQRKQIRIKSFVENYFAERSP</sequence>
<dbReference type="Proteomes" id="UP001162131">
    <property type="component" value="Unassembled WGS sequence"/>
</dbReference>
<reference evidence="2" key="1">
    <citation type="submission" date="2021-09" db="EMBL/GenBank/DDBJ databases">
        <authorList>
            <consortium name="AG Swart"/>
            <person name="Singh M."/>
            <person name="Singh A."/>
            <person name="Seah K."/>
            <person name="Emmerich C."/>
        </authorList>
    </citation>
    <scope>NUCLEOTIDE SEQUENCE</scope>
    <source>
        <strain evidence="2">ATCC30299</strain>
    </source>
</reference>
<evidence type="ECO:0000256" key="1">
    <source>
        <dbReference type="SAM" id="Phobius"/>
    </source>
</evidence>
<evidence type="ECO:0008006" key="4">
    <source>
        <dbReference type="Google" id="ProtNLM"/>
    </source>
</evidence>
<gene>
    <name evidence="2" type="ORF">BSTOLATCC_MIC30626</name>
</gene>
<accession>A0AAU9J5N9</accession>
<dbReference type="AlphaFoldDB" id="A0AAU9J5N9"/>
<proteinExistence type="predicted"/>
<protein>
    <recommendedName>
        <fullName evidence="4">Photosystem I assembly protein Ycf4</fullName>
    </recommendedName>
</protein>
<feature type="transmembrane region" description="Helical" evidence="1">
    <location>
        <begin position="44"/>
        <end position="63"/>
    </location>
</feature>